<evidence type="ECO:0000313" key="4">
    <source>
        <dbReference type="Proteomes" id="UP000041254"/>
    </source>
</evidence>
<name>A0A0G4EDJ4_VITBC</name>
<dbReference type="EMBL" id="CDMY01000189">
    <property type="protein sequence ID" value="CEL93787.1"/>
    <property type="molecule type" value="Genomic_DNA"/>
</dbReference>
<accession>A0A0G4EDJ4</accession>
<keyword evidence="4" id="KW-1185">Reference proteome</keyword>
<dbReference type="Proteomes" id="UP000041254">
    <property type="component" value="Unassembled WGS sequence"/>
</dbReference>
<keyword evidence="2" id="KW-0472">Membrane</keyword>
<evidence type="ECO:0000256" key="1">
    <source>
        <dbReference type="SAM" id="MobiDB-lite"/>
    </source>
</evidence>
<feature type="transmembrane region" description="Helical" evidence="2">
    <location>
        <begin position="268"/>
        <end position="289"/>
    </location>
</feature>
<feature type="transmembrane region" description="Helical" evidence="2">
    <location>
        <begin position="207"/>
        <end position="229"/>
    </location>
</feature>
<feature type="transmembrane region" description="Helical" evidence="2">
    <location>
        <begin position="176"/>
        <end position="195"/>
    </location>
</feature>
<sequence length="371" mass="41571">MAYRVVVMHRPLLLRPQHRKLSTKIQCRHHSSAAAAPSFTPSMQQQQQRSQQPSREDPLSRQPAQPPPSGGARSGSAFAQTPASQQVPHVTTLGSYVKLYVPRPVPPSFKVSLQLAEELDNSIKMTIERFYAYDEKNQAPRAGRFVCWTLGWAVGLFGFAYLLIESPYKWDMIMNYHVKVCGLLLSLWGASYFGAEIARYGSRRSFFYGWPRLCIGVVPMAMGVGVLIGADYNPWKTYIATAGSALVVTGLDYLMVQTQSMPLWLFQYRGGVNAAIVATSLLAALKGPYIEEHAQDIIQSTSLVDLTTLDRLIELFRMPGWIMALVLGKEKMRARLKAERERRAEEAEIDDPRAFLGLPTYDPADKRVKAD</sequence>
<protein>
    <submittedName>
        <fullName evidence="3">Uncharacterized protein</fullName>
    </submittedName>
</protein>
<feature type="transmembrane region" description="Helical" evidence="2">
    <location>
        <begin position="145"/>
        <end position="164"/>
    </location>
</feature>
<dbReference type="InParanoid" id="A0A0G4EDJ4"/>
<evidence type="ECO:0000256" key="2">
    <source>
        <dbReference type="SAM" id="Phobius"/>
    </source>
</evidence>
<feature type="compositionally biased region" description="Low complexity" evidence="1">
    <location>
        <begin position="32"/>
        <end position="53"/>
    </location>
</feature>
<dbReference type="AlphaFoldDB" id="A0A0G4EDJ4"/>
<feature type="region of interest" description="Disordered" evidence="1">
    <location>
        <begin position="26"/>
        <end position="86"/>
    </location>
</feature>
<keyword evidence="2" id="KW-0812">Transmembrane</keyword>
<reference evidence="3 4" key="1">
    <citation type="submission" date="2014-11" db="EMBL/GenBank/DDBJ databases">
        <authorList>
            <person name="Zhu J."/>
            <person name="Qi W."/>
            <person name="Song R."/>
        </authorList>
    </citation>
    <scope>NUCLEOTIDE SEQUENCE [LARGE SCALE GENOMIC DNA]</scope>
</reference>
<dbReference type="VEuPathDB" id="CryptoDB:Vbra_7124"/>
<organism evidence="3 4">
    <name type="scientific">Vitrella brassicaformis (strain CCMP3155)</name>
    <dbReference type="NCBI Taxonomy" id="1169540"/>
    <lineage>
        <taxon>Eukaryota</taxon>
        <taxon>Sar</taxon>
        <taxon>Alveolata</taxon>
        <taxon>Colpodellida</taxon>
        <taxon>Vitrellaceae</taxon>
        <taxon>Vitrella</taxon>
    </lineage>
</organism>
<keyword evidence="2" id="KW-1133">Transmembrane helix</keyword>
<feature type="compositionally biased region" description="Polar residues" evidence="1">
    <location>
        <begin position="77"/>
        <end position="86"/>
    </location>
</feature>
<proteinExistence type="predicted"/>
<evidence type="ECO:0000313" key="3">
    <source>
        <dbReference type="EMBL" id="CEL93787.1"/>
    </source>
</evidence>
<gene>
    <name evidence="3" type="ORF">Vbra_7124</name>
</gene>